<comment type="cofactor">
    <cofactor evidence="4">
        <name>[4Fe-4S] cluster</name>
        <dbReference type="ChEBI" id="CHEBI:49883"/>
    </cofactor>
    <text evidence="4">Binds 1 [4Fe-4S] cluster.</text>
</comment>
<dbReference type="NCBIfam" id="TIGR01957">
    <property type="entry name" value="nuoB_fam"/>
    <property type="match status" value="1"/>
</dbReference>
<keyword evidence="4 5" id="KW-0408">Iron</keyword>
<dbReference type="EMBL" id="JBHRZH010000005">
    <property type="protein sequence ID" value="MFC3760327.1"/>
    <property type="molecule type" value="Genomic_DNA"/>
</dbReference>
<organism evidence="7 8">
    <name type="scientific">Tenggerimyces flavus</name>
    <dbReference type="NCBI Taxonomy" id="1708749"/>
    <lineage>
        <taxon>Bacteria</taxon>
        <taxon>Bacillati</taxon>
        <taxon>Actinomycetota</taxon>
        <taxon>Actinomycetes</taxon>
        <taxon>Propionibacteriales</taxon>
        <taxon>Nocardioidaceae</taxon>
        <taxon>Tenggerimyces</taxon>
    </lineage>
</organism>
<dbReference type="InterPro" id="IPR006138">
    <property type="entry name" value="NADH_UQ_OxRdtase_20Kd_su"/>
</dbReference>
<keyword evidence="8" id="KW-1185">Reference proteome</keyword>
<keyword evidence="2 4" id="KW-0004">4Fe-4S</keyword>
<dbReference type="Proteomes" id="UP001595699">
    <property type="component" value="Unassembled WGS sequence"/>
</dbReference>
<evidence type="ECO:0000313" key="8">
    <source>
        <dbReference type="Proteomes" id="UP001595699"/>
    </source>
</evidence>
<reference evidence="8" key="1">
    <citation type="journal article" date="2019" name="Int. J. Syst. Evol. Microbiol.">
        <title>The Global Catalogue of Microorganisms (GCM) 10K type strain sequencing project: providing services to taxonomists for standard genome sequencing and annotation.</title>
        <authorList>
            <consortium name="The Broad Institute Genomics Platform"/>
            <consortium name="The Broad Institute Genome Sequencing Center for Infectious Disease"/>
            <person name="Wu L."/>
            <person name="Ma J."/>
        </authorList>
    </citation>
    <scope>NUCLEOTIDE SEQUENCE [LARGE SCALE GENOMIC DNA]</scope>
    <source>
        <strain evidence="8">CGMCC 4.7241</strain>
    </source>
</reference>
<dbReference type="RefSeq" id="WP_205122619.1">
    <property type="nucleotide sequence ID" value="NZ_JAFBCM010000001.1"/>
</dbReference>
<feature type="domain" description="NADH:ubiquinone oxidoreductase-like 20kDa subunit" evidence="6">
    <location>
        <begin position="37"/>
        <end position="145"/>
    </location>
</feature>
<dbReference type="Gene3D" id="3.40.50.12280">
    <property type="match status" value="1"/>
</dbReference>
<comment type="subcellular location">
    <subcellularLocation>
        <location evidence="4">Cell membrane</location>
        <topology evidence="4">Peripheral membrane protein</topology>
        <orientation evidence="4">Cytoplasmic side</orientation>
    </subcellularLocation>
</comment>
<feature type="binding site" evidence="4">
    <location>
        <position position="37"/>
    </location>
    <ligand>
        <name>[4Fe-4S] cluster</name>
        <dbReference type="ChEBI" id="CHEBI:49883"/>
    </ligand>
</feature>
<proteinExistence type="inferred from homology"/>
<keyword evidence="3 4" id="KW-0874">Quinone</keyword>
<evidence type="ECO:0000256" key="2">
    <source>
        <dbReference type="ARBA" id="ARBA00022485"/>
    </source>
</evidence>
<feature type="binding site" evidence="4">
    <location>
        <position position="132"/>
    </location>
    <ligand>
        <name>[4Fe-4S] cluster</name>
        <dbReference type="ChEBI" id="CHEBI:49883"/>
    </ligand>
</feature>
<dbReference type="NCBIfam" id="NF005012">
    <property type="entry name" value="PRK06411.1"/>
    <property type="match status" value="1"/>
</dbReference>
<comment type="caution">
    <text evidence="7">The sequence shown here is derived from an EMBL/GenBank/DDBJ whole genome shotgun (WGS) entry which is preliminary data.</text>
</comment>
<dbReference type="SUPFAM" id="SSF56770">
    <property type="entry name" value="HydA/Nqo6-like"/>
    <property type="match status" value="1"/>
</dbReference>
<evidence type="ECO:0000259" key="6">
    <source>
        <dbReference type="Pfam" id="PF01058"/>
    </source>
</evidence>
<evidence type="ECO:0000256" key="4">
    <source>
        <dbReference type="HAMAP-Rule" id="MF_01356"/>
    </source>
</evidence>
<keyword evidence="4 5" id="KW-0520">NAD</keyword>
<dbReference type="HAMAP" id="MF_01356">
    <property type="entry name" value="NDH1_NuoB"/>
    <property type="match status" value="1"/>
</dbReference>
<dbReference type="PANTHER" id="PTHR11995:SF14">
    <property type="entry name" value="NADH DEHYDROGENASE [UBIQUINONE] IRON-SULFUR PROTEIN 7, MITOCHONDRIAL"/>
    <property type="match status" value="1"/>
</dbReference>
<comment type="catalytic activity">
    <reaction evidence="4">
        <text>a quinone + NADH + 5 H(+)(in) = a quinol + NAD(+) + 4 H(+)(out)</text>
        <dbReference type="Rhea" id="RHEA:57888"/>
        <dbReference type="ChEBI" id="CHEBI:15378"/>
        <dbReference type="ChEBI" id="CHEBI:24646"/>
        <dbReference type="ChEBI" id="CHEBI:57540"/>
        <dbReference type="ChEBI" id="CHEBI:57945"/>
        <dbReference type="ChEBI" id="CHEBI:132124"/>
    </reaction>
</comment>
<keyword evidence="4" id="KW-0813">Transport</keyword>
<evidence type="ECO:0000256" key="3">
    <source>
        <dbReference type="ARBA" id="ARBA00022719"/>
    </source>
</evidence>
<dbReference type="InterPro" id="IPR006137">
    <property type="entry name" value="NADH_UbQ_OxRdtase-like_20kDa"/>
</dbReference>
<evidence type="ECO:0000256" key="1">
    <source>
        <dbReference type="ARBA" id="ARBA00009173"/>
    </source>
</evidence>
<sequence length="184" mass="20302">MGIEEKLPAGMLLTTVEGLIGYMRKASVWPATFGLACCAFEMMTMGAPRYDAARFGMEVFRASPRQADLMIVAGRVSQKMAPVLRQIYDQMANPKYVLAMGVCASSGGMFNNYAIVQGVDHIVPVDMYLPGCPPRPEMLLDAILKIHEKIQHAKLGVNHRKELVEREQTALEAASTIEMKGLLR</sequence>
<feature type="binding site" evidence="4">
    <location>
        <position position="103"/>
    </location>
    <ligand>
        <name>[4Fe-4S] cluster</name>
        <dbReference type="ChEBI" id="CHEBI:49883"/>
    </ligand>
</feature>
<comment type="similarity">
    <text evidence="1 4 5">Belongs to the complex I 20 kDa subunit family.</text>
</comment>
<keyword evidence="4" id="KW-0472">Membrane</keyword>
<protein>
    <recommendedName>
        <fullName evidence="4">NADH-quinone oxidoreductase subunit B</fullName>
        <ecNumber evidence="4">7.1.1.-</ecNumber>
    </recommendedName>
    <alternativeName>
        <fullName evidence="4">NADH dehydrogenase I subunit B</fullName>
    </alternativeName>
    <alternativeName>
        <fullName evidence="4">NDH-1 subunit B</fullName>
    </alternativeName>
</protein>
<dbReference type="PANTHER" id="PTHR11995">
    <property type="entry name" value="NADH DEHYDROGENASE"/>
    <property type="match status" value="1"/>
</dbReference>
<comment type="subunit">
    <text evidence="4">NDH-1 is composed of 14 different subunits. Subunits NuoB, C, D, E, F, and G constitute the peripheral sector of the complex.</text>
</comment>
<accession>A0ABV7Y686</accession>
<comment type="function">
    <text evidence="4">NDH-1 shuttles electrons from NADH, via FMN and iron-sulfur (Fe-S) centers, to quinones in the respiratory chain. The immediate electron acceptor for the enzyme in this species is believed to be a menaquinone. Couples the redox reaction to proton translocation (for every two electrons transferred, four hydrogen ions are translocated across the cytoplasmic membrane), and thus conserves the redox energy in a proton gradient.</text>
</comment>
<keyword evidence="4 5" id="KW-0411">Iron-sulfur</keyword>
<feature type="binding site" evidence="4">
    <location>
        <position position="38"/>
    </location>
    <ligand>
        <name>[4Fe-4S] cluster</name>
        <dbReference type="ChEBI" id="CHEBI:49883"/>
    </ligand>
</feature>
<evidence type="ECO:0000313" key="7">
    <source>
        <dbReference type="EMBL" id="MFC3760327.1"/>
    </source>
</evidence>
<keyword evidence="4" id="KW-1278">Translocase</keyword>
<dbReference type="PROSITE" id="PS01150">
    <property type="entry name" value="COMPLEX1_20K"/>
    <property type="match status" value="1"/>
</dbReference>
<keyword evidence="4 5" id="KW-0479">Metal-binding</keyword>
<gene>
    <name evidence="4" type="primary">nuoB</name>
    <name evidence="7" type="ORF">ACFOUW_05725</name>
</gene>
<evidence type="ECO:0000256" key="5">
    <source>
        <dbReference type="RuleBase" id="RU004464"/>
    </source>
</evidence>
<dbReference type="Pfam" id="PF01058">
    <property type="entry name" value="Oxidored_q6"/>
    <property type="match status" value="1"/>
</dbReference>
<keyword evidence="4" id="KW-1003">Cell membrane</keyword>
<name>A0ABV7Y686_9ACTN</name>
<dbReference type="EC" id="7.1.1.-" evidence="4"/>